<evidence type="ECO:0000313" key="1">
    <source>
        <dbReference type="EMBL" id="GGC72928.1"/>
    </source>
</evidence>
<dbReference type="RefSeq" id="WP_188627560.1">
    <property type="nucleotide sequence ID" value="NZ_BMIL01000010.1"/>
</dbReference>
<name>A0A916XH40_9SPHI</name>
<keyword evidence="2" id="KW-1185">Reference proteome</keyword>
<organism evidence="1 2">
    <name type="scientific">Pedobacter quisquiliarum</name>
    <dbReference type="NCBI Taxonomy" id="1834438"/>
    <lineage>
        <taxon>Bacteria</taxon>
        <taxon>Pseudomonadati</taxon>
        <taxon>Bacteroidota</taxon>
        <taxon>Sphingobacteriia</taxon>
        <taxon>Sphingobacteriales</taxon>
        <taxon>Sphingobacteriaceae</taxon>
        <taxon>Pedobacter</taxon>
    </lineage>
</organism>
<dbReference type="EMBL" id="BMIL01000010">
    <property type="protein sequence ID" value="GGC72928.1"/>
    <property type="molecule type" value="Genomic_DNA"/>
</dbReference>
<reference evidence="1" key="1">
    <citation type="journal article" date="2014" name="Int. J. Syst. Evol. Microbiol.">
        <title>Complete genome sequence of Corynebacterium casei LMG S-19264T (=DSM 44701T), isolated from a smear-ripened cheese.</title>
        <authorList>
            <consortium name="US DOE Joint Genome Institute (JGI-PGF)"/>
            <person name="Walter F."/>
            <person name="Albersmeier A."/>
            <person name="Kalinowski J."/>
            <person name="Ruckert C."/>
        </authorList>
    </citation>
    <scope>NUCLEOTIDE SEQUENCE</scope>
    <source>
        <strain evidence="1">CGMCC 1.15343</strain>
    </source>
</reference>
<comment type="caution">
    <text evidence="1">The sequence shown here is derived from an EMBL/GenBank/DDBJ whole genome shotgun (WGS) entry which is preliminary data.</text>
</comment>
<dbReference type="InterPro" id="IPR025563">
    <property type="entry name" value="DUF4286"/>
</dbReference>
<evidence type="ECO:0008006" key="3">
    <source>
        <dbReference type="Google" id="ProtNLM"/>
    </source>
</evidence>
<accession>A0A916XH40</accession>
<protein>
    <recommendedName>
        <fullName evidence="3">DUF4286 domain-containing protein</fullName>
    </recommendedName>
</protein>
<sequence length="100" mass="11680">MLLYNITIILEETAANEWLTWMQGVQIPMLMDTGKFVSNRLLKVVDSPNEGVTYCLQFVLDNKANYDSYQSEYGSVLQDELNTRFKNRHVSFQTLMEYVD</sequence>
<evidence type="ECO:0000313" key="2">
    <source>
        <dbReference type="Proteomes" id="UP000651668"/>
    </source>
</evidence>
<dbReference type="Proteomes" id="UP000651668">
    <property type="component" value="Unassembled WGS sequence"/>
</dbReference>
<gene>
    <name evidence="1" type="ORF">GCM10011387_28060</name>
</gene>
<proteinExistence type="predicted"/>
<reference evidence="1" key="2">
    <citation type="submission" date="2020-09" db="EMBL/GenBank/DDBJ databases">
        <authorList>
            <person name="Sun Q."/>
            <person name="Zhou Y."/>
        </authorList>
    </citation>
    <scope>NUCLEOTIDE SEQUENCE</scope>
    <source>
        <strain evidence="1">CGMCC 1.15343</strain>
    </source>
</reference>
<dbReference type="AlphaFoldDB" id="A0A916XH40"/>
<dbReference type="Pfam" id="PF14114">
    <property type="entry name" value="DUF4286"/>
    <property type="match status" value="1"/>
</dbReference>